<dbReference type="PANTHER" id="PTHR30408:SF12">
    <property type="entry name" value="TYPE I RESTRICTION ENZYME MJAVIII SPECIFICITY SUBUNIT"/>
    <property type="match status" value="1"/>
</dbReference>
<accession>A0AAE4LML8</accession>
<dbReference type="InterPro" id="IPR000055">
    <property type="entry name" value="Restrct_endonuc_typeI_TRD"/>
</dbReference>
<comment type="similarity">
    <text evidence="1">Belongs to the type-I restriction system S methylase family.</text>
</comment>
<evidence type="ECO:0000259" key="4">
    <source>
        <dbReference type="Pfam" id="PF01420"/>
    </source>
</evidence>
<dbReference type="RefSeq" id="WP_232045665.1">
    <property type="nucleotide sequence ID" value="NZ_DBFCDS010000019.1"/>
</dbReference>
<protein>
    <submittedName>
        <fullName evidence="5">Restriction endonuclease subunit S</fullName>
        <ecNumber evidence="5">3.1.21.-</ecNumber>
    </submittedName>
</protein>
<feature type="domain" description="Type I restriction modification DNA specificity" evidence="4">
    <location>
        <begin position="65"/>
        <end position="191"/>
    </location>
</feature>
<dbReference type="InterPro" id="IPR052021">
    <property type="entry name" value="Type-I_RS_S_subunit"/>
</dbReference>
<gene>
    <name evidence="5" type="ORF">RVH17_10745</name>
</gene>
<evidence type="ECO:0000313" key="6">
    <source>
        <dbReference type="Proteomes" id="UP001181347"/>
    </source>
</evidence>
<evidence type="ECO:0000256" key="3">
    <source>
        <dbReference type="ARBA" id="ARBA00023125"/>
    </source>
</evidence>
<dbReference type="GO" id="GO:0016787">
    <property type="term" value="F:hydrolase activity"/>
    <property type="evidence" value="ECO:0007669"/>
    <property type="project" value="UniProtKB-KW"/>
</dbReference>
<organism evidence="5 6">
    <name type="scientific">Alistipes finegoldii</name>
    <dbReference type="NCBI Taxonomy" id="214856"/>
    <lineage>
        <taxon>Bacteria</taxon>
        <taxon>Pseudomonadati</taxon>
        <taxon>Bacteroidota</taxon>
        <taxon>Bacteroidia</taxon>
        <taxon>Bacteroidales</taxon>
        <taxon>Rikenellaceae</taxon>
        <taxon>Alistipes</taxon>
    </lineage>
</organism>
<sequence length="193" mass="21537">MTRVTCKIKDVISEVKSGDWGKGSPTENYTTEVLCVRGADIPELCKGNVGKMPQRFIHNKKATSKILSANNLIIEISGGSPTQSTGRIALISDKILSRYSKPLICSNFCKAITATGIQPEYLFNYWLYLYNKDAMFPYENGTTGIKNLDFNSFIQEQDISIPDIKTQQKIVSILSSIDEKIETNKRINDNLAS</sequence>
<proteinExistence type="inferred from homology"/>
<dbReference type="Pfam" id="PF01420">
    <property type="entry name" value="Methylase_S"/>
    <property type="match status" value="1"/>
</dbReference>
<dbReference type="Proteomes" id="UP001181347">
    <property type="component" value="Unassembled WGS sequence"/>
</dbReference>
<dbReference type="Gene3D" id="3.90.220.20">
    <property type="entry name" value="DNA methylase specificity domains"/>
    <property type="match status" value="1"/>
</dbReference>
<keyword evidence="3" id="KW-0238">DNA-binding</keyword>
<name>A0AAE4LML8_9BACT</name>
<dbReference type="GO" id="GO:0009307">
    <property type="term" value="P:DNA restriction-modification system"/>
    <property type="evidence" value="ECO:0007669"/>
    <property type="project" value="UniProtKB-KW"/>
</dbReference>
<dbReference type="GeneID" id="59807874"/>
<dbReference type="GO" id="GO:0003677">
    <property type="term" value="F:DNA binding"/>
    <property type="evidence" value="ECO:0007669"/>
    <property type="project" value="UniProtKB-KW"/>
</dbReference>
<dbReference type="GO" id="GO:0004519">
    <property type="term" value="F:endonuclease activity"/>
    <property type="evidence" value="ECO:0007669"/>
    <property type="project" value="UniProtKB-KW"/>
</dbReference>
<keyword evidence="2" id="KW-0680">Restriction system</keyword>
<reference evidence="5" key="1">
    <citation type="submission" date="2023-10" db="EMBL/GenBank/DDBJ databases">
        <title>Genome Sequence of the Bacteria from From Gut Wall in Crohn's Disease.</title>
        <authorList>
            <person name="Rodriguez-Palacios A."/>
        </authorList>
    </citation>
    <scope>NUCLEOTIDE SEQUENCE</scope>
    <source>
        <strain evidence="5">CavFT-hAR58</strain>
    </source>
</reference>
<dbReference type="EMBL" id="JAWDES010000005">
    <property type="protein sequence ID" value="MDU0260570.1"/>
    <property type="molecule type" value="Genomic_DNA"/>
</dbReference>
<dbReference type="SUPFAM" id="SSF116734">
    <property type="entry name" value="DNA methylase specificity domain"/>
    <property type="match status" value="1"/>
</dbReference>
<keyword evidence="5" id="KW-0378">Hydrolase</keyword>
<evidence type="ECO:0000313" key="5">
    <source>
        <dbReference type="EMBL" id="MDU0260570.1"/>
    </source>
</evidence>
<dbReference type="InterPro" id="IPR044946">
    <property type="entry name" value="Restrct_endonuc_typeI_TRD_sf"/>
</dbReference>
<evidence type="ECO:0000256" key="1">
    <source>
        <dbReference type="ARBA" id="ARBA00010923"/>
    </source>
</evidence>
<dbReference type="PANTHER" id="PTHR30408">
    <property type="entry name" value="TYPE-1 RESTRICTION ENZYME ECOKI SPECIFICITY PROTEIN"/>
    <property type="match status" value="1"/>
</dbReference>
<evidence type="ECO:0000256" key="2">
    <source>
        <dbReference type="ARBA" id="ARBA00022747"/>
    </source>
</evidence>
<dbReference type="AlphaFoldDB" id="A0AAE4LML8"/>
<keyword evidence="5" id="KW-0540">Nuclease</keyword>
<keyword evidence="5" id="KW-0255">Endonuclease</keyword>
<comment type="caution">
    <text evidence="5">The sequence shown here is derived from an EMBL/GenBank/DDBJ whole genome shotgun (WGS) entry which is preliminary data.</text>
</comment>
<dbReference type="EC" id="3.1.21.-" evidence="5"/>